<dbReference type="EMBL" id="UYYG01001162">
    <property type="protein sequence ID" value="VDN57778.1"/>
    <property type="molecule type" value="Genomic_DNA"/>
</dbReference>
<keyword evidence="4" id="KW-1185">Reference proteome</keyword>
<evidence type="ECO:0000313" key="4">
    <source>
        <dbReference type="Proteomes" id="UP000274756"/>
    </source>
</evidence>
<sequence length="276" mass="31797">MPYLPVADLTAAASRSTRPFHFLLTVSFFGRKQLAVEVPHRAYPCRKLQVPIAFCLGLTCVPTTIIVPIIHRYIPVIHKAKECNQKFNRNELRDRRGRLKFKHRLATLIKMAELLIAIILIITTVHMAFNCFVEETSAFARRFSIMIILWMIIIEPLKAFICSLICTVFIKNYRLIRNYELEELKLAKQILENIKNVELTGKKLVTLHKLIELRDRRMRDEQLAFFDAHDTSSPVAHAINIYNPGVVKRSQGLRIIFARAKETASFMRGVLLAIAT</sequence>
<evidence type="ECO:0000313" key="3">
    <source>
        <dbReference type="Proteomes" id="UP000038040"/>
    </source>
</evidence>
<keyword evidence="1" id="KW-1133">Transmembrane helix</keyword>
<accession>A0A0N4U9H7</accession>
<dbReference type="Proteomes" id="UP000038040">
    <property type="component" value="Unplaced"/>
</dbReference>
<evidence type="ECO:0000313" key="5">
    <source>
        <dbReference type="WBParaSite" id="DME_0000374601-mRNA-1"/>
    </source>
</evidence>
<dbReference type="Proteomes" id="UP000274756">
    <property type="component" value="Unassembled WGS sequence"/>
</dbReference>
<gene>
    <name evidence="2" type="ORF">DME_LOCUS7751</name>
</gene>
<protein>
    <submittedName>
        <fullName evidence="5">G_PROTEIN_RECEP_F1_2 domain-containing protein</fullName>
    </submittedName>
</protein>
<dbReference type="AlphaFoldDB" id="A0A0N4U9H7"/>
<dbReference type="WBParaSite" id="DME_0000374601-mRNA-1">
    <property type="protein sequence ID" value="DME_0000374601-mRNA-1"/>
    <property type="gene ID" value="DME_0000374601"/>
</dbReference>
<feature type="transmembrane region" description="Helical" evidence="1">
    <location>
        <begin position="48"/>
        <end position="70"/>
    </location>
</feature>
<feature type="transmembrane region" description="Helical" evidence="1">
    <location>
        <begin position="105"/>
        <end position="127"/>
    </location>
</feature>
<dbReference type="STRING" id="318479.A0A0N4U9H7"/>
<organism evidence="3 5">
    <name type="scientific">Dracunculus medinensis</name>
    <name type="common">Guinea worm</name>
    <dbReference type="NCBI Taxonomy" id="318479"/>
    <lineage>
        <taxon>Eukaryota</taxon>
        <taxon>Metazoa</taxon>
        <taxon>Ecdysozoa</taxon>
        <taxon>Nematoda</taxon>
        <taxon>Chromadorea</taxon>
        <taxon>Rhabditida</taxon>
        <taxon>Spirurina</taxon>
        <taxon>Dracunculoidea</taxon>
        <taxon>Dracunculidae</taxon>
        <taxon>Dracunculus</taxon>
    </lineage>
</organism>
<evidence type="ECO:0000313" key="2">
    <source>
        <dbReference type="EMBL" id="VDN57778.1"/>
    </source>
</evidence>
<reference evidence="5" key="1">
    <citation type="submission" date="2016-03" db="UniProtKB">
        <authorList>
            <consortium name="WormBaseParasite"/>
        </authorList>
    </citation>
    <scope>IDENTIFICATION</scope>
</reference>
<keyword evidence="1" id="KW-0472">Membrane</keyword>
<reference evidence="2 4" key="2">
    <citation type="submission" date="2018-11" db="EMBL/GenBank/DDBJ databases">
        <authorList>
            <consortium name="Pathogen Informatics"/>
        </authorList>
    </citation>
    <scope>NUCLEOTIDE SEQUENCE [LARGE SCALE GENOMIC DNA]</scope>
</reference>
<name>A0A0N4U9H7_DRAME</name>
<evidence type="ECO:0000256" key="1">
    <source>
        <dbReference type="SAM" id="Phobius"/>
    </source>
</evidence>
<proteinExistence type="predicted"/>
<keyword evidence="1" id="KW-0812">Transmembrane</keyword>
<feature type="transmembrane region" description="Helical" evidence="1">
    <location>
        <begin position="147"/>
        <end position="170"/>
    </location>
</feature>